<evidence type="ECO:0000313" key="2">
    <source>
        <dbReference type="EMBL" id="KAJ1099152.1"/>
    </source>
</evidence>
<gene>
    <name evidence="2" type="ORF">NDU88_004256</name>
</gene>
<evidence type="ECO:0000256" key="1">
    <source>
        <dbReference type="SAM" id="MobiDB-lite"/>
    </source>
</evidence>
<accession>A0AAV7M9K1</accession>
<reference evidence="2" key="1">
    <citation type="journal article" date="2022" name="bioRxiv">
        <title>Sequencing and chromosome-scale assembly of the giantPleurodeles waltlgenome.</title>
        <authorList>
            <person name="Brown T."/>
            <person name="Elewa A."/>
            <person name="Iarovenko S."/>
            <person name="Subramanian E."/>
            <person name="Araus A.J."/>
            <person name="Petzold A."/>
            <person name="Susuki M."/>
            <person name="Suzuki K.-i.T."/>
            <person name="Hayashi T."/>
            <person name="Toyoda A."/>
            <person name="Oliveira C."/>
            <person name="Osipova E."/>
            <person name="Leigh N.D."/>
            <person name="Simon A."/>
            <person name="Yun M.H."/>
        </authorList>
    </citation>
    <scope>NUCLEOTIDE SEQUENCE</scope>
    <source>
        <strain evidence="2">20211129_DDA</strain>
        <tissue evidence="2">Liver</tissue>
    </source>
</reference>
<dbReference type="Proteomes" id="UP001066276">
    <property type="component" value="Chromosome 10"/>
</dbReference>
<keyword evidence="3" id="KW-1185">Reference proteome</keyword>
<dbReference type="AlphaFoldDB" id="A0AAV7M9K1"/>
<protein>
    <submittedName>
        <fullName evidence="2">Uncharacterized protein</fullName>
    </submittedName>
</protein>
<proteinExistence type="predicted"/>
<feature type="compositionally biased region" description="Basic and acidic residues" evidence="1">
    <location>
        <begin position="63"/>
        <end position="80"/>
    </location>
</feature>
<sequence length="80" mass="8012">MGGRAHAAALKYSALFSSPQPAPPGAVSRALTVRSGAPSPEPGVPRGTPPLTGAPVAGAPLRRPPDPHESQGGRADLRLC</sequence>
<name>A0AAV7M9K1_PLEWA</name>
<evidence type="ECO:0000313" key="3">
    <source>
        <dbReference type="Proteomes" id="UP001066276"/>
    </source>
</evidence>
<comment type="caution">
    <text evidence="2">The sequence shown here is derived from an EMBL/GenBank/DDBJ whole genome shotgun (WGS) entry which is preliminary data.</text>
</comment>
<dbReference type="EMBL" id="JANPWB010000014">
    <property type="protein sequence ID" value="KAJ1099152.1"/>
    <property type="molecule type" value="Genomic_DNA"/>
</dbReference>
<feature type="region of interest" description="Disordered" evidence="1">
    <location>
        <begin position="33"/>
        <end position="80"/>
    </location>
</feature>
<organism evidence="2 3">
    <name type="scientific">Pleurodeles waltl</name>
    <name type="common">Iberian ribbed newt</name>
    <dbReference type="NCBI Taxonomy" id="8319"/>
    <lineage>
        <taxon>Eukaryota</taxon>
        <taxon>Metazoa</taxon>
        <taxon>Chordata</taxon>
        <taxon>Craniata</taxon>
        <taxon>Vertebrata</taxon>
        <taxon>Euteleostomi</taxon>
        <taxon>Amphibia</taxon>
        <taxon>Batrachia</taxon>
        <taxon>Caudata</taxon>
        <taxon>Salamandroidea</taxon>
        <taxon>Salamandridae</taxon>
        <taxon>Pleurodelinae</taxon>
        <taxon>Pleurodeles</taxon>
    </lineage>
</organism>